<dbReference type="InterPro" id="IPR002716">
    <property type="entry name" value="PIN_dom"/>
</dbReference>
<evidence type="ECO:0000259" key="1">
    <source>
        <dbReference type="Pfam" id="PF13470"/>
    </source>
</evidence>
<comment type="caution">
    <text evidence="2">The sequence shown here is derived from an EMBL/GenBank/DDBJ whole genome shotgun (WGS) entry which is preliminary data.</text>
</comment>
<evidence type="ECO:0000313" key="2">
    <source>
        <dbReference type="EMBL" id="GAA5164603.1"/>
    </source>
</evidence>
<dbReference type="Proteomes" id="UP001500547">
    <property type="component" value="Unassembled WGS sequence"/>
</dbReference>
<dbReference type="CDD" id="cd09854">
    <property type="entry name" value="PIN_VapC-like"/>
    <property type="match status" value="1"/>
</dbReference>
<organism evidence="2 3">
    <name type="scientific">Viridibacterium curvum</name>
    <dbReference type="NCBI Taxonomy" id="1101404"/>
    <lineage>
        <taxon>Bacteria</taxon>
        <taxon>Pseudomonadati</taxon>
        <taxon>Pseudomonadota</taxon>
        <taxon>Betaproteobacteria</taxon>
        <taxon>Rhodocyclales</taxon>
        <taxon>Rhodocyclaceae</taxon>
        <taxon>Viridibacterium</taxon>
    </lineage>
</organism>
<sequence length="166" mass="18679">MSSVITVPPAGTPLRVVLDTNVVMAFWHFCDPKLLSLLGWLRAREAVLLTRSECLIELERVLAYRQFGIAPEKQVEVLAAVRAASECLPDPTEEQMAAATALPRCKDRDDQKFLQLAWEGDAQLLITRDKMLLALNRRPMYRERLQIVTPERLIKSLVEAGELAPA</sequence>
<dbReference type="InterPro" id="IPR029060">
    <property type="entry name" value="PIN-like_dom_sf"/>
</dbReference>
<gene>
    <name evidence="2" type="ORF">GCM10025770_18830</name>
</gene>
<feature type="domain" description="PIN" evidence="1">
    <location>
        <begin position="15"/>
        <end position="130"/>
    </location>
</feature>
<dbReference type="PANTHER" id="PTHR34610:SF3">
    <property type="entry name" value="SSL7007 PROTEIN"/>
    <property type="match status" value="1"/>
</dbReference>
<dbReference type="InterPro" id="IPR002850">
    <property type="entry name" value="PIN_toxin-like"/>
</dbReference>
<dbReference type="Pfam" id="PF13470">
    <property type="entry name" value="PIN_3"/>
    <property type="match status" value="1"/>
</dbReference>
<accession>A0ABP9QMW7</accession>
<proteinExistence type="predicted"/>
<keyword evidence="3" id="KW-1185">Reference proteome</keyword>
<dbReference type="SUPFAM" id="SSF88723">
    <property type="entry name" value="PIN domain-like"/>
    <property type="match status" value="1"/>
</dbReference>
<reference evidence="3" key="1">
    <citation type="journal article" date="2019" name="Int. J. Syst. Evol. Microbiol.">
        <title>The Global Catalogue of Microorganisms (GCM) 10K type strain sequencing project: providing services to taxonomists for standard genome sequencing and annotation.</title>
        <authorList>
            <consortium name="The Broad Institute Genomics Platform"/>
            <consortium name="The Broad Institute Genome Sequencing Center for Infectious Disease"/>
            <person name="Wu L."/>
            <person name="Ma J."/>
        </authorList>
    </citation>
    <scope>NUCLEOTIDE SEQUENCE [LARGE SCALE GENOMIC DNA]</scope>
    <source>
        <strain evidence="3">JCM 18715</strain>
    </source>
</reference>
<evidence type="ECO:0000313" key="3">
    <source>
        <dbReference type="Proteomes" id="UP001500547"/>
    </source>
</evidence>
<dbReference type="RefSeq" id="WP_345532661.1">
    <property type="nucleotide sequence ID" value="NZ_BAABLD010000008.1"/>
</dbReference>
<name>A0ABP9QMW7_9RHOO</name>
<dbReference type="EMBL" id="BAABLD010000008">
    <property type="protein sequence ID" value="GAA5164603.1"/>
    <property type="molecule type" value="Genomic_DNA"/>
</dbReference>
<dbReference type="NCBIfam" id="TIGR00305">
    <property type="entry name" value="putative toxin-antitoxin system toxin component, PIN family"/>
    <property type="match status" value="1"/>
</dbReference>
<dbReference type="PANTHER" id="PTHR34610">
    <property type="entry name" value="SSL7007 PROTEIN"/>
    <property type="match status" value="1"/>
</dbReference>
<protein>
    <submittedName>
        <fullName evidence="2">PIN domain-containing protein</fullName>
    </submittedName>
</protein>